<dbReference type="PRINTS" id="PR00084">
    <property type="entry name" value="MTLDHDRGNASE"/>
</dbReference>
<evidence type="ECO:0000259" key="4">
    <source>
        <dbReference type="Pfam" id="PF08125"/>
    </source>
</evidence>
<evidence type="ECO:0000256" key="1">
    <source>
        <dbReference type="ARBA" id="ARBA00023002"/>
    </source>
</evidence>
<keyword evidence="1 5" id="KW-0560">Oxidoreductase</keyword>
<reference evidence="5 6" key="1">
    <citation type="submission" date="2020-08" db="EMBL/GenBank/DDBJ databases">
        <title>Sequencing the genomes of 1000 actinobacteria strains.</title>
        <authorList>
            <person name="Klenk H.-P."/>
        </authorList>
    </citation>
    <scope>NUCLEOTIDE SEQUENCE [LARGE SCALE GENOMIC DNA]</scope>
    <source>
        <strain evidence="5 6">DSM 19600</strain>
    </source>
</reference>
<dbReference type="Gene3D" id="1.10.1040.10">
    <property type="entry name" value="N-(1-d-carboxylethyl)-l-norvaline Dehydrogenase, domain 2"/>
    <property type="match status" value="1"/>
</dbReference>
<evidence type="ECO:0000259" key="3">
    <source>
        <dbReference type="Pfam" id="PF01232"/>
    </source>
</evidence>
<evidence type="ECO:0000313" key="5">
    <source>
        <dbReference type="EMBL" id="MBB4140824.1"/>
    </source>
</evidence>
<dbReference type="InterPro" id="IPR050988">
    <property type="entry name" value="Mannitol_DH/Oxidoreductase"/>
</dbReference>
<organism evidence="5 6">
    <name type="scientific">Microbacterium invictum</name>
    <dbReference type="NCBI Taxonomy" id="515415"/>
    <lineage>
        <taxon>Bacteria</taxon>
        <taxon>Bacillati</taxon>
        <taxon>Actinomycetota</taxon>
        <taxon>Actinomycetes</taxon>
        <taxon>Micrococcales</taxon>
        <taxon>Microbacteriaceae</taxon>
        <taxon>Microbacterium</taxon>
    </lineage>
</organism>
<dbReference type="EC" id="1.1.1.57" evidence="5"/>
<dbReference type="GO" id="GO:0008926">
    <property type="term" value="F:mannitol-1-phosphate 5-dehydrogenase activity"/>
    <property type="evidence" value="ECO:0007669"/>
    <property type="project" value="UniProtKB-EC"/>
</dbReference>
<dbReference type="Pfam" id="PF08125">
    <property type="entry name" value="Mannitol_dh_C"/>
    <property type="match status" value="1"/>
</dbReference>
<name>A0AA40VNF7_9MICO</name>
<feature type="domain" description="Mannitol dehydrogenase C-terminal" evidence="4">
    <location>
        <begin position="275"/>
        <end position="396"/>
    </location>
</feature>
<sequence>MSSAGIVTALARTRPRPPARIIHLGLGAFHRAHQAWYTSNAVDAPEWGIAAFAGRSAGIVSELEEQDCLYTLIQRSSETDEFEVIESVVEAHLGDDIESFLDIVRRPEVAVITLTVTEGGYRLGADGQLDLTDPVIRADIDALHAGDSSILSSAIARLVAGLRARHRAGAPALAVVSCDNLADNGRLLAAACLRLAQQLESETSWIDEVASFVSTSVDRITPRLTAADVSDVAERTGHLDQVPVVTEPFSDWVLEGEFPSGRPQWETAGARFVSDIRPWELRKLWLLNGAHTVLAALGGLKDIETVDEALRDRECANALDAWWREARRHLPGDLDLDNYLESLTSRFENPRIAHRLSQIAQDAFAKSRIRLVPVALLELRAGRLPSGALTGIAAVLLATGAGSSELEVRRALDELNPALGSDGVVGEVSAIIARLRTTSAA</sequence>
<dbReference type="Gene3D" id="3.40.50.720">
    <property type="entry name" value="NAD(P)-binding Rossmann-like Domain"/>
    <property type="match status" value="1"/>
</dbReference>
<keyword evidence="6" id="KW-1185">Reference proteome</keyword>
<feature type="domain" description="Mannitol dehydrogenase N-terminal" evidence="3">
    <location>
        <begin position="20"/>
        <end position="266"/>
    </location>
</feature>
<dbReference type="EMBL" id="JACIFH010000001">
    <property type="protein sequence ID" value="MBB4140824.1"/>
    <property type="molecule type" value="Genomic_DNA"/>
</dbReference>
<proteinExistence type="predicted"/>
<dbReference type="InterPro" id="IPR008927">
    <property type="entry name" value="6-PGluconate_DH-like_C_sf"/>
</dbReference>
<dbReference type="RefSeq" id="WP_183500304.1">
    <property type="nucleotide sequence ID" value="NZ_BAABCO010000004.1"/>
</dbReference>
<dbReference type="GO" id="GO:0008866">
    <property type="term" value="F:fructuronate reductase activity"/>
    <property type="evidence" value="ECO:0007669"/>
    <property type="project" value="UniProtKB-EC"/>
</dbReference>
<dbReference type="SUPFAM" id="SSF48179">
    <property type="entry name" value="6-phosphogluconate dehydrogenase C-terminal domain-like"/>
    <property type="match status" value="1"/>
</dbReference>
<dbReference type="InterPro" id="IPR013328">
    <property type="entry name" value="6PGD_dom2"/>
</dbReference>
<evidence type="ECO:0000313" key="6">
    <source>
        <dbReference type="Proteomes" id="UP000549113"/>
    </source>
</evidence>
<comment type="caution">
    <text evidence="5">The sequence shown here is derived from an EMBL/GenBank/DDBJ whole genome shotgun (WGS) entry which is preliminary data.</text>
</comment>
<dbReference type="Pfam" id="PF01232">
    <property type="entry name" value="Mannitol_dh"/>
    <property type="match status" value="1"/>
</dbReference>
<comment type="catalytic activity">
    <reaction evidence="2">
        <text>D-mannitol 1-phosphate + NAD(+) = beta-D-fructose 6-phosphate + NADH + H(+)</text>
        <dbReference type="Rhea" id="RHEA:19661"/>
        <dbReference type="ChEBI" id="CHEBI:15378"/>
        <dbReference type="ChEBI" id="CHEBI:57540"/>
        <dbReference type="ChEBI" id="CHEBI:57634"/>
        <dbReference type="ChEBI" id="CHEBI:57945"/>
        <dbReference type="ChEBI" id="CHEBI:61381"/>
        <dbReference type="EC" id="1.1.1.17"/>
    </reaction>
</comment>
<dbReference type="PANTHER" id="PTHR43362">
    <property type="entry name" value="MANNITOL DEHYDROGENASE DSF1-RELATED"/>
    <property type="match status" value="1"/>
</dbReference>
<evidence type="ECO:0000256" key="2">
    <source>
        <dbReference type="ARBA" id="ARBA00048615"/>
    </source>
</evidence>
<dbReference type="SUPFAM" id="SSF51735">
    <property type="entry name" value="NAD(P)-binding Rossmann-fold domains"/>
    <property type="match status" value="1"/>
</dbReference>
<dbReference type="AlphaFoldDB" id="A0AA40VNF7"/>
<dbReference type="PANTHER" id="PTHR43362:SF1">
    <property type="entry name" value="MANNITOL DEHYDROGENASE 2-RELATED"/>
    <property type="match status" value="1"/>
</dbReference>
<dbReference type="InterPro" id="IPR013118">
    <property type="entry name" value="Mannitol_DH_C"/>
</dbReference>
<dbReference type="InterPro" id="IPR013131">
    <property type="entry name" value="Mannitol_DH_N"/>
</dbReference>
<dbReference type="InterPro" id="IPR000669">
    <property type="entry name" value="Mannitol_DH"/>
</dbReference>
<dbReference type="Proteomes" id="UP000549113">
    <property type="component" value="Unassembled WGS sequence"/>
</dbReference>
<gene>
    <name evidence="5" type="ORF">BKA10_002618</name>
</gene>
<dbReference type="InterPro" id="IPR036291">
    <property type="entry name" value="NAD(P)-bd_dom_sf"/>
</dbReference>
<protein>
    <submittedName>
        <fullName evidence="5">Fructuronate reductase</fullName>
        <ecNumber evidence="5">1.1.1.57</ecNumber>
    </submittedName>
</protein>
<accession>A0AA40VNF7</accession>